<evidence type="ECO:0000313" key="2">
    <source>
        <dbReference type="EMBL" id="SHH01668.1"/>
    </source>
</evidence>
<dbReference type="EMBL" id="LT670818">
    <property type="protein sequence ID" value="SHH01668.1"/>
    <property type="molecule type" value="Genomic_DNA"/>
</dbReference>
<protein>
    <submittedName>
        <fullName evidence="2">Uncharacterized protein</fullName>
    </submittedName>
</protein>
<feature type="region of interest" description="Disordered" evidence="1">
    <location>
        <begin position="17"/>
        <end position="47"/>
    </location>
</feature>
<gene>
    <name evidence="2" type="ORF">SAMN05444169_5277</name>
</gene>
<accession>A0A1M5PIU0</accession>
<name>A0A1M5PIU0_9BRAD</name>
<dbReference type="Proteomes" id="UP000190675">
    <property type="component" value="Chromosome I"/>
</dbReference>
<dbReference type="AlphaFoldDB" id="A0A1M5PIU0"/>
<feature type="compositionally biased region" description="Basic and acidic residues" evidence="1">
    <location>
        <begin position="37"/>
        <end position="47"/>
    </location>
</feature>
<organism evidence="2 3">
    <name type="scientific">Bradyrhizobium erythrophlei</name>
    <dbReference type="NCBI Taxonomy" id="1437360"/>
    <lineage>
        <taxon>Bacteria</taxon>
        <taxon>Pseudomonadati</taxon>
        <taxon>Pseudomonadota</taxon>
        <taxon>Alphaproteobacteria</taxon>
        <taxon>Hyphomicrobiales</taxon>
        <taxon>Nitrobacteraceae</taxon>
        <taxon>Bradyrhizobium</taxon>
    </lineage>
</organism>
<proteinExistence type="predicted"/>
<sequence length="47" mass="5095">MLRITFGGGKTAVVRPGMRAQLGAGSKRNLAPNGPVEEWRVRRDSNS</sequence>
<reference evidence="2 3" key="1">
    <citation type="submission" date="2016-11" db="EMBL/GenBank/DDBJ databases">
        <authorList>
            <person name="Jaros S."/>
            <person name="Januszkiewicz K."/>
            <person name="Wedrychowicz H."/>
        </authorList>
    </citation>
    <scope>NUCLEOTIDE SEQUENCE [LARGE SCALE GENOMIC DNA]</scope>
    <source>
        <strain evidence="2 3">GAS242</strain>
    </source>
</reference>
<evidence type="ECO:0000313" key="3">
    <source>
        <dbReference type="Proteomes" id="UP000190675"/>
    </source>
</evidence>
<evidence type="ECO:0000256" key="1">
    <source>
        <dbReference type="SAM" id="MobiDB-lite"/>
    </source>
</evidence>